<dbReference type="EMBL" id="FOPK01000012">
    <property type="protein sequence ID" value="SFH01377.1"/>
    <property type="molecule type" value="Genomic_DNA"/>
</dbReference>
<protein>
    <submittedName>
        <fullName evidence="2">Uncharacterized protein</fullName>
    </submittedName>
</protein>
<sequence>MTLAIALYGRDGGRVFAERFDLLWKLAMGVA</sequence>
<reference evidence="2 4" key="2">
    <citation type="submission" date="2016-10" db="EMBL/GenBank/DDBJ databases">
        <authorList>
            <person name="Varghese N."/>
            <person name="Submissions S."/>
        </authorList>
    </citation>
    <scope>NUCLEOTIDE SEQUENCE [LARGE SCALE GENOMIC DNA]</scope>
    <source>
        <strain evidence="2 4">CBMB27</strain>
    </source>
</reference>
<reference evidence="1 3" key="1">
    <citation type="submission" date="2016-04" db="EMBL/GenBank/DDBJ databases">
        <title>Complete genome sequencing and analysis of CBMB27, Methylobacterium phyllosphaerae isolated from leaf tissues of rice (Oryza sativa L.).</title>
        <authorList>
            <person name="Lee Y."/>
            <person name="Hwangbo K."/>
            <person name="Chung H."/>
            <person name="Yoo J."/>
            <person name="Kim K.Y."/>
            <person name="Sa T.M."/>
            <person name="Um Y."/>
            <person name="Madhaiyan M."/>
        </authorList>
    </citation>
    <scope>NUCLEOTIDE SEQUENCE [LARGE SCALE GENOMIC DNA]</scope>
    <source>
        <strain evidence="1 3">CBMB27</strain>
    </source>
</reference>
<evidence type="ECO:0000313" key="3">
    <source>
        <dbReference type="Proteomes" id="UP000185487"/>
    </source>
</evidence>
<dbReference type="EMBL" id="CP015367">
    <property type="protein sequence ID" value="APT31929.1"/>
    <property type="molecule type" value="Genomic_DNA"/>
</dbReference>
<dbReference type="Proteomes" id="UP000185487">
    <property type="component" value="Chromosome"/>
</dbReference>
<dbReference type="KEGG" id="mphy:MCBMB27_02638"/>
<evidence type="ECO:0000313" key="1">
    <source>
        <dbReference type="EMBL" id="APT31929.1"/>
    </source>
</evidence>
<accession>A0AAE8HSH8</accession>
<gene>
    <name evidence="1" type="ORF">MCBMB27_02638</name>
    <name evidence="2" type="ORF">SAMN05192567_11229</name>
</gene>
<evidence type="ECO:0000313" key="2">
    <source>
        <dbReference type="EMBL" id="SFH01377.1"/>
    </source>
</evidence>
<organism evidence="2 4">
    <name type="scientific">Methylobacterium phyllosphaerae</name>
    <dbReference type="NCBI Taxonomy" id="418223"/>
    <lineage>
        <taxon>Bacteria</taxon>
        <taxon>Pseudomonadati</taxon>
        <taxon>Pseudomonadota</taxon>
        <taxon>Alphaproteobacteria</taxon>
        <taxon>Hyphomicrobiales</taxon>
        <taxon>Methylobacteriaceae</taxon>
        <taxon>Methylobacterium</taxon>
    </lineage>
</organism>
<keyword evidence="3" id="KW-1185">Reference proteome</keyword>
<evidence type="ECO:0000313" key="4">
    <source>
        <dbReference type="Proteomes" id="UP000199140"/>
    </source>
</evidence>
<dbReference type="AlphaFoldDB" id="A0AAE8HSH8"/>
<proteinExistence type="predicted"/>
<dbReference type="Proteomes" id="UP000199140">
    <property type="component" value="Unassembled WGS sequence"/>
</dbReference>
<name>A0AAE8HSH8_9HYPH</name>